<feature type="region of interest" description="Disordered" evidence="1">
    <location>
        <begin position="1"/>
        <end position="30"/>
    </location>
</feature>
<dbReference type="Pfam" id="PF01978">
    <property type="entry name" value="TrmB"/>
    <property type="match status" value="1"/>
</dbReference>
<feature type="compositionally biased region" description="Polar residues" evidence="1">
    <location>
        <begin position="1"/>
        <end position="15"/>
    </location>
</feature>
<evidence type="ECO:0000256" key="1">
    <source>
        <dbReference type="SAM" id="MobiDB-lite"/>
    </source>
</evidence>
<dbReference type="EMBL" id="BAAATA010000025">
    <property type="protein sequence ID" value="GAA2498881.1"/>
    <property type="molecule type" value="Genomic_DNA"/>
</dbReference>
<dbReference type="Gene3D" id="1.10.10.10">
    <property type="entry name" value="Winged helix-like DNA-binding domain superfamily/Winged helix DNA-binding domain"/>
    <property type="match status" value="2"/>
</dbReference>
<dbReference type="SUPFAM" id="SSF46894">
    <property type="entry name" value="C-terminal effector domain of the bipartite response regulators"/>
    <property type="match status" value="1"/>
</dbReference>
<dbReference type="InterPro" id="IPR016032">
    <property type="entry name" value="Sig_transdc_resp-reg_C-effctor"/>
</dbReference>
<protein>
    <submittedName>
        <fullName evidence="3">Helix-turn-helix domain-containing protein</fullName>
    </submittedName>
</protein>
<keyword evidence="4" id="KW-1185">Reference proteome</keyword>
<accession>A0ABN3MBD1</accession>
<evidence type="ECO:0000313" key="4">
    <source>
        <dbReference type="Proteomes" id="UP001501358"/>
    </source>
</evidence>
<name>A0ABN3MBD1_9ACTN</name>
<evidence type="ECO:0000313" key="3">
    <source>
        <dbReference type="EMBL" id="GAA2498881.1"/>
    </source>
</evidence>
<gene>
    <name evidence="3" type="ORF">GCM10010406_39280</name>
</gene>
<dbReference type="SMART" id="SM00421">
    <property type="entry name" value="HTH_LUXR"/>
    <property type="match status" value="1"/>
</dbReference>
<dbReference type="InterPro" id="IPR036388">
    <property type="entry name" value="WH-like_DNA-bd_sf"/>
</dbReference>
<evidence type="ECO:0000259" key="2">
    <source>
        <dbReference type="SMART" id="SM00421"/>
    </source>
</evidence>
<sequence length="366" mass="38309">MPSSDTPPGRQSPSGPSAHPLPGPAARGLGYAPAGAPGLPADCGLSEEAAAVYAALVSVPSAAAHELAAHPGVPGPGRTDRALEELTALGMAVRTGDAPCRYYAVAPDVAFAPLLRRRQERLLDDRAAVARLAEAYRAASALRGSGDLLEILRGADAVAQRVDWLQRGARQEVAGFVKQPTVAVPAEENAAEFASLKAGVRFRVLYDRDVVEADGPGLMLREFLAAGEEARVSPTPLPLKMIVADREHALLPLLGEDGRATGEPVAVVVRAGALLDALLALFERIWATAVPLSLDGPDPAADGGRPSAEDRFLLSLVVSGLTDQAVATQLGSSVRTVQRRLRDLIALAGVETRLQLVWQAAKRGWV</sequence>
<comment type="caution">
    <text evidence="3">The sequence shown here is derived from an EMBL/GenBank/DDBJ whole genome shotgun (WGS) entry which is preliminary data.</text>
</comment>
<dbReference type="PANTHER" id="PTHR34293:SF1">
    <property type="entry name" value="HTH-TYPE TRANSCRIPTIONAL REGULATOR TRMBL2"/>
    <property type="match status" value="1"/>
</dbReference>
<dbReference type="InterPro" id="IPR051797">
    <property type="entry name" value="TrmB-like"/>
</dbReference>
<dbReference type="PANTHER" id="PTHR34293">
    <property type="entry name" value="HTH-TYPE TRANSCRIPTIONAL REGULATOR TRMBL2"/>
    <property type="match status" value="1"/>
</dbReference>
<dbReference type="Proteomes" id="UP001501358">
    <property type="component" value="Unassembled WGS sequence"/>
</dbReference>
<dbReference type="RefSeq" id="WP_344384492.1">
    <property type="nucleotide sequence ID" value="NZ_BAAATA010000025.1"/>
</dbReference>
<dbReference type="InterPro" id="IPR000792">
    <property type="entry name" value="Tscrpt_reg_LuxR_C"/>
</dbReference>
<feature type="domain" description="HTH luxR-type" evidence="2">
    <location>
        <begin position="303"/>
        <end position="360"/>
    </location>
</feature>
<dbReference type="InterPro" id="IPR002831">
    <property type="entry name" value="Tscrpt_reg_TrmB_N"/>
</dbReference>
<organism evidence="3 4">
    <name type="scientific">Streptomyces thermolineatus</name>
    <dbReference type="NCBI Taxonomy" id="44033"/>
    <lineage>
        <taxon>Bacteria</taxon>
        <taxon>Bacillati</taxon>
        <taxon>Actinomycetota</taxon>
        <taxon>Actinomycetes</taxon>
        <taxon>Kitasatosporales</taxon>
        <taxon>Streptomycetaceae</taxon>
        <taxon>Streptomyces</taxon>
    </lineage>
</organism>
<proteinExistence type="predicted"/>
<reference evidence="3 4" key="1">
    <citation type="journal article" date="2019" name="Int. J. Syst. Evol. Microbiol.">
        <title>The Global Catalogue of Microorganisms (GCM) 10K type strain sequencing project: providing services to taxonomists for standard genome sequencing and annotation.</title>
        <authorList>
            <consortium name="The Broad Institute Genomics Platform"/>
            <consortium name="The Broad Institute Genome Sequencing Center for Infectious Disease"/>
            <person name="Wu L."/>
            <person name="Ma J."/>
        </authorList>
    </citation>
    <scope>NUCLEOTIDE SEQUENCE [LARGE SCALE GENOMIC DNA]</scope>
    <source>
        <strain evidence="3 4">JCM 6307</strain>
    </source>
</reference>